<evidence type="ECO:0000313" key="7">
    <source>
        <dbReference type="RefSeq" id="XP_065657287.1"/>
    </source>
</evidence>
<dbReference type="SUPFAM" id="SSF144232">
    <property type="entry name" value="HIT/MYND zinc finger-like"/>
    <property type="match status" value="1"/>
</dbReference>
<evidence type="ECO:0000256" key="4">
    <source>
        <dbReference type="PROSITE-ProRule" id="PRU00134"/>
    </source>
</evidence>
<name>A0ABM4C6R9_HYDVU</name>
<keyword evidence="3" id="KW-0862">Zinc</keyword>
<dbReference type="Gene3D" id="6.10.140.2220">
    <property type="match status" value="1"/>
</dbReference>
<dbReference type="Pfam" id="PF01753">
    <property type="entry name" value="zf-MYND"/>
    <property type="match status" value="1"/>
</dbReference>
<dbReference type="PROSITE" id="PS01360">
    <property type="entry name" value="ZF_MYND_1"/>
    <property type="match status" value="1"/>
</dbReference>
<evidence type="ECO:0000256" key="1">
    <source>
        <dbReference type="ARBA" id="ARBA00022723"/>
    </source>
</evidence>
<dbReference type="RefSeq" id="XP_065657287.1">
    <property type="nucleotide sequence ID" value="XM_065801215.1"/>
</dbReference>
<gene>
    <name evidence="7" type="primary">LOC100207396</name>
</gene>
<protein>
    <submittedName>
        <fullName evidence="7">Uncharacterized protein LOC100207396</fullName>
    </submittedName>
</protein>
<dbReference type="GeneID" id="100207396"/>
<evidence type="ECO:0000256" key="3">
    <source>
        <dbReference type="ARBA" id="ARBA00022833"/>
    </source>
</evidence>
<evidence type="ECO:0000256" key="2">
    <source>
        <dbReference type="ARBA" id="ARBA00022771"/>
    </source>
</evidence>
<reference evidence="7" key="1">
    <citation type="submission" date="2025-08" db="UniProtKB">
        <authorList>
            <consortium name="RefSeq"/>
        </authorList>
    </citation>
    <scope>IDENTIFICATION</scope>
</reference>
<keyword evidence="2 4" id="KW-0863">Zinc-finger</keyword>
<proteinExistence type="predicted"/>
<organism evidence="6 7">
    <name type="scientific">Hydra vulgaris</name>
    <name type="common">Hydra</name>
    <name type="synonym">Hydra attenuata</name>
    <dbReference type="NCBI Taxonomy" id="6087"/>
    <lineage>
        <taxon>Eukaryota</taxon>
        <taxon>Metazoa</taxon>
        <taxon>Cnidaria</taxon>
        <taxon>Hydrozoa</taxon>
        <taxon>Hydroidolina</taxon>
        <taxon>Anthoathecata</taxon>
        <taxon>Aplanulata</taxon>
        <taxon>Hydridae</taxon>
        <taxon>Hydra</taxon>
    </lineage>
</organism>
<dbReference type="Proteomes" id="UP001652625">
    <property type="component" value="Chromosome 07"/>
</dbReference>
<sequence length="408" mass="46849">MNGKVNENRLRQGQFANIKNMYPEDLFIKRYSNMLNQPLPGNPNKLCSINQYNELTEEHPFRYISPINSYIKVTPQSLVARDLFLSEANLRYRHLESVLPRIQEVNSQLINQSQIQVPSDIAPDLLLRQKHELLKQRELENILLREQLNIQALKLPNLSKYALSLLYNTNKRCAVPQNDCVTTEMLDNTKHNLTAAPQEAVSPVFPITHNALLHEELTRRQHLLEIERDIHILQTIRLEEIMKTTSLQKANQSYLSETNKHQLNKNSDASRLTEYELDALKNAELIRNQKNHGSKTKVKENNAFPSHVIDSSNQAPHSNQRSLSKEINQNLSIEQVNEKKVSCKQSEVDYQPVLKKAKKVCNVCGESSQFICSGCLKSWYCTQACQAKDWKIHNASCGKLKEDSVTNS</sequence>
<dbReference type="PROSITE" id="PS50865">
    <property type="entry name" value="ZF_MYND_2"/>
    <property type="match status" value="1"/>
</dbReference>
<feature type="domain" description="MYND-type" evidence="5">
    <location>
        <begin position="361"/>
        <end position="397"/>
    </location>
</feature>
<keyword evidence="1" id="KW-0479">Metal-binding</keyword>
<evidence type="ECO:0000259" key="5">
    <source>
        <dbReference type="PROSITE" id="PS50865"/>
    </source>
</evidence>
<evidence type="ECO:0000313" key="6">
    <source>
        <dbReference type="Proteomes" id="UP001652625"/>
    </source>
</evidence>
<dbReference type="InterPro" id="IPR002893">
    <property type="entry name" value="Znf_MYND"/>
</dbReference>
<accession>A0ABM4C6R9</accession>
<keyword evidence="6" id="KW-1185">Reference proteome</keyword>